<comment type="cofactor">
    <cofactor evidence="1">
        <name>Mg(2+)</name>
        <dbReference type="ChEBI" id="CHEBI:18420"/>
    </cofactor>
</comment>
<dbReference type="PANTHER" id="PTHR33653:SF1">
    <property type="entry name" value="RIBONUCLEASE VAPC2"/>
    <property type="match status" value="1"/>
</dbReference>
<protein>
    <submittedName>
        <fullName evidence="9">PIN domain-containing protein</fullName>
    </submittedName>
</protein>
<evidence type="ECO:0000256" key="4">
    <source>
        <dbReference type="ARBA" id="ARBA00022723"/>
    </source>
</evidence>
<dbReference type="GO" id="GO:0016787">
    <property type="term" value="F:hydrolase activity"/>
    <property type="evidence" value="ECO:0007669"/>
    <property type="project" value="UniProtKB-KW"/>
</dbReference>
<evidence type="ECO:0000313" key="10">
    <source>
        <dbReference type="Proteomes" id="UP000663722"/>
    </source>
</evidence>
<evidence type="ECO:0000256" key="3">
    <source>
        <dbReference type="ARBA" id="ARBA00022722"/>
    </source>
</evidence>
<dbReference type="KEGG" id="dmm:dnm_024100"/>
<gene>
    <name evidence="9" type="ORF">dnm_024100</name>
</gene>
<proteinExistence type="inferred from homology"/>
<dbReference type="SUPFAM" id="SSF88723">
    <property type="entry name" value="PIN domain-like"/>
    <property type="match status" value="1"/>
</dbReference>
<keyword evidence="2" id="KW-1277">Toxin-antitoxin system</keyword>
<keyword evidence="4" id="KW-0479">Metal-binding</keyword>
<reference evidence="9" key="1">
    <citation type="journal article" date="2021" name="Microb. Physiol.">
        <title>Proteogenomic Insights into the Physiology of Marine, Sulfate-Reducing, Filamentous Desulfonema limicola and Desulfonema magnum.</title>
        <authorList>
            <person name="Schnaars V."/>
            <person name="Wohlbrand L."/>
            <person name="Scheve S."/>
            <person name="Hinrichs C."/>
            <person name="Reinhardt R."/>
            <person name="Rabus R."/>
        </authorList>
    </citation>
    <scope>NUCLEOTIDE SEQUENCE</scope>
    <source>
        <strain evidence="9">4be13</strain>
    </source>
</reference>
<evidence type="ECO:0000256" key="2">
    <source>
        <dbReference type="ARBA" id="ARBA00022649"/>
    </source>
</evidence>
<evidence type="ECO:0000256" key="7">
    <source>
        <dbReference type="ARBA" id="ARBA00038093"/>
    </source>
</evidence>
<comment type="similarity">
    <text evidence="7">Belongs to the PINc/VapC protein family.</text>
</comment>
<dbReference type="InterPro" id="IPR029060">
    <property type="entry name" value="PIN-like_dom_sf"/>
</dbReference>
<organism evidence="9 10">
    <name type="scientific">Desulfonema magnum</name>
    <dbReference type="NCBI Taxonomy" id="45655"/>
    <lineage>
        <taxon>Bacteria</taxon>
        <taxon>Pseudomonadati</taxon>
        <taxon>Thermodesulfobacteriota</taxon>
        <taxon>Desulfobacteria</taxon>
        <taxon>Desulfobacterales</taxon>
        <taxon>Desulfococcaceae</taxon>
        <taxon>Desulfonema</taxon>
    </lineage>
</organism>
<evidence type="ECO:0000313" key="9">
    <source>
        <dbReference type="EMBL" id="QTA86386.1"/>
    </source>
</evidence>
<dbReference type="InterPro" id="IPR002716">
    <property type="entry name" value="PIN_dom"/>
</dbReference>
<keyword evidence="6" id="KW-0460">Magnesium</keyword>
<dbReference type="PANTHER" id="PTHR33653">
    <property type="entry name" value="RIBONUCLEASE VAPC2"/>
    <property type="match status" value="1"/>
</dbReference>
<dbReference type="Pfam" id="PF01850">
    <property type="entry name" value="PIN"/>
    <property type="match status" value="1"/>
</dbReference>
<keyword evidence="5" id="KW-0378">Hydrolase</keyword>
<evidence type="ECO:0000256" key="1">
    <source>
        <dbReference type="ARBA" id="ARBA00001946"/>
    </source>
</evidence>
<dbReference type="EMBL" id="CP061800">
    <property type="protein sequence ID" value="QTA86386.1"/>
    <property type="molecule type" value="Genomic_DNA"/>
</dbReference>
<accession>A0A975BJ40</accession>
<keyword evidence="10" id="KW-1185">Reference proteome</keyword>
<dbReference type="Proteomes" id="UP000663722">
    <property type="component" value="Chromosome"/>
</dbReference>
<evidence type="ECO:0000256" key="5">
    <source>
        <dbReference type="ARBA" id="ARBA00022801"/>
    </source>
</evidence>
<evidence type="ECO:0000259" key="8">
    <source>
        <dbReference type="Pfam" id="PF01850"/>
    </source>
</evidence>
<dbReference type="AlphaFoldDB" id="A0A975BJ40"/>
<dbReference type="InterPro" id="IPR050556">
    <property type="entry name" value="Type_II_TA_system_RNase"/>
</dbReference>
<dbReference type="RefSeq" id="WP_207682043.1">
    <property type="nucleotide sequence ID" value="NZ_CP061800.1"/>
</dbReference>
<feature type="domain" description="PIN" evidence="8">
    <location>
        <begin position="2"/>
        <end position="124"/>
    </location>
</feature>
<dbReference type="GO" id="GO:0004518">
    <property type="term" value="F:nuclease activity"/>
    <property type="evidence" value="ECO:0007669"/>
    <property type="project" value="UniProtKB-KW"/>
</dbReference>
<evidence type="ECO:0000256" key="6">
    <source>
        <dbReference type="ARBA" id="ARBA00022842"/>
    </source>
</evidence>
<dbReference type="Gene3D" id="3.40.50.1010">
    <property type="entry name" value="5'-nuclease"/>
    <property type="match status" value="1"/>
</dbReference>
<name>A0A975BJ40_9BACT</name>
<keyword evidence="3" id="KW-0540">Nuclease</keyword>
<sequence>MYLLDTNICIYIINKKPASVVEKIKTLNPNDIKLSSISVGELEYGVSKSTNREKNRNALVEFVSCFDILSFNDSDAEVFGMIRAYLEKKGTVIGPYDMQIAAQAISCKLTLITNNTKEFIRIPELMLDNWI</sequence>
<dbReference type="GO" id="GO:0046872">
    <property type="term" value="F:metal ion binding"/>
    <property type="evidence" value="ECO:0007669"/>
    <property type="project" value="UniProtKB-KW"/>
</dbReference>
<dbReference type="CDD" id="cd09881">
    <property type="entry name" value="PIN_VapC4-5_FitB-like"/>
    <property type="match status" value="1"/>
</dbReference>